<dbReference type="PANTHER" id="PTHR43531:SF14">
    <property type="entry name" value="METHYL-ACCEPTING CHEMOTAXIS PROTEIN I-RELATED"/>
    <property type="match status" value="1"/>
</dbReference>
<evidence type="ECO:0000313" key="10">
    <source>
        <dbReference type="Proteomes" id="UP000613266"/>
    </source>
</evidence>
<dbReference type="SMART" id="SM00304">
    <property type="entry name" value="HAMP"/>
    <property type="match status" value="1"/>
</dbReference>
<dbReference type="SUPFAM" id="SSF58104">
    <property type="entry name" value="Methyl-accepting chemotaxis protein (MCP) signaling domain"/>
    <property type="match status" value="1"/>
</dbReference>
<dbReference type="GO" id="GO:0007165">
    <property type="term" value="P:signal transduction"/>
    <property type="evidence" value="ECO:0007669"/>
    <property type="project" value="UniProtKB-KW"/>
</dbReference>
<reference evidence="9" key="1">
    <citation type="submission" date="2020-12" db="EMBL/GenBank/DDBJ databases">
        <title>The genome sequence of Inhella sp. 1Y17.</title>
        <authorList>
            <person name="Liu Y."/>
        </authorList>
    </citation>
    <scope>NUCLEOTIDE SEQUENCE</scope>
    <source>
        <strain evidence="9">1Y17</strain>
    </source>
</reference>
<keyword evidence="10" id="KW-1185">Reference proteome</keyword>
<dbReference type="FunFam" id="1.10.287.950:FF:000001">
    <property type="entry name" value="Methyl-accepting chemotaxis sensory transducer"/>
    <property type="match status" value="1"/>
</dbReference>
<keyword evidence="4" id="KW-0807">Transducer</keyword>
<proteinExistence type="inferred from homology"/>
<dbReference type="InterPro" id="IPR051310">
    <property type="entry name" value="MCP_chemotaxis"/>
</dbReference>
<keyword evidence="6" id="KW-1133">Transmembrane helix</keyword>
<evidence type="ECO:0000256" key="1">
    <source>
        <dbReference type="ARBA" id="ARBA00004370"/>
    </source>
</evidence>
<feature type="region of interest" description="Disordered" evidence="5">
    <location>
        <begin position="281"/>
        <end position="302"/>
    </location>
</feature>
<evidence type="ECO:0000259" key="8">
    <source>
        <dbReference type="PROSITE" id="PS50885"/>
    </source>
</evidence>
<dbReference type="RefSeq" id="WP_198113145.1">
    <property type="nucleotide sequence ID" value="NZ_JAEDAK010000021.1"/>
</dbReference>
<dbReference type="GO" id="GO:0006935">
    <property type="term" value="P:chemotaxis"/>
    <property type="evidence" value="ECO:0007669"/>
    <property type="project" value="InterPro"/>
</dbReference>
<evidence type="ECO:0000256" key="3">
    <source>
        <dbReference type="ARBA" id="ARBA00029447"/>
    </source>
</evidence>
<dbReference type="PANTHER" id="PTHR43531">
    <property type="entry name" value="PROTEIN ICFG"/>
    <property type="match status" value="1"/>
</dbReference>
<sequence length="513" mass="54364">MNLNRMRVGQRLGLGFGLMALLLALSLGVAIQRLNRMEAAKVEVLELERRAALAEAWMKNTELNANRALAIAKSGYHEAVVKHFDPLVKATTATISEIQKRIEAAVSSERGKALMGEIAERRKDYIAKRNQIFDQLKGGDLEGGQQKVDTDMLPAVQAYVKALENFVGFQRELAQAATARAAADKAFAQTVLVLMLVVCLAVAFGAGWLITRSVTGPLQAARRRTEAIANGDLTVDVVAEGADELAEMLRSLEQMQQRLRSLVGEIRSGTEGINTASHEIASGSQDLSQRTEQAASNLQQTASSLEQITTTARHAADSAAQANQLAGSAAQVARRGGAVVHQVVETMGAINDSSRRIADIIGTIDGIAFQTNILALNAAVEAARAGEQGRGFAVVAGEVRLLAQRSAEAAKEIKTLIGNSVERVEAGSKLVGEAGATMQEIVDSVQRVTDIIGEISAATQEQSSGIGHVNEAVTQLDQVTQQNAALVEQSAAAAESLSEQATRVAASVAVFRT</sequence>
<dbReference type="InterPro" id="IPR024478">
    <property type="entry name" value="HlyB_4HB_MCP"/>
</dbReference>
<dbReference type="SMART" id="SM00283">
    <property type="entry name" value="MA"/>
    <property type="match status" value="1"/>
</dbReference>
<evidence type="ECO:0000256" key="5">
    <source>
        <dbReference type="SAM" id="MobiDB-lite"/>
    </source>
</evidence>
<dbReference type="PRINTS" id="PR00260">
    <property type="entry name" value="CHEMTRNSDUCR"/>
</dbReference>
<comment type="similarity">
    <text evidence="3">Belongs to the methyl-accepting chemotaxis (MCP) protein family.</text>
</comment>
<protein>
    <submittedName>
        <fullName evidence="9">MCP four helix bundle domain-containing protein</fullName>
    </submittedName>
</protein>
<dbReference type="PROSITE" id="PS50885">
    <property type="entry name" value="HAMP"/>
    <property type="match status" value="1"/>
</dbReference>
<dbReference type="CDD" id="cd06225">
    <property type="entry name" value="HAMP"/>
    <property type="match status" value="1"/>
</dbReference>
<dbReference type="AlphaFoldDB" id="A0A931J857"/>
<dbReference type="InterPro" id="IPR003660">
    <property type="entry name" value="HAMP_dom"/>
</dbReference>
<dbReference type="GO" id="GO:0004888">
    <property type="term" value="F:transmembrane signaling receptor activity"/>
    <property type="evidence" value="ECO:0007669"/>
    <property type="project" value="InterPro"/>
</dbReference>
<dbReference type="GO" id="GO:0005886">
    <property type="term" value="C:plasma membrane"/>
    <property type="evidence" value="ECO:0007669"/>
    <property type="project" value="TreeGrafter"/>
</dbReference>
<comment type="subcellular location">
    <subcellularLocation>
        <location evidence="1">Membrane</location>
    </subcellularLocation>
</comment>
<accession>A0A931J857</accession>
<dbReference type="InterPro" id="IPR047347">
    <property type="entry name" value="YvaQ-like_sensor"/>
</dbReference>
<evidence type="ECO:0000313" key="9">
    <source>
        <dbReference type="EMBL" id="MBH9579314.1"/>
    </source>
</evidence>
<dbReference type="Pfam" id="PF12729">
    <property type="entry name" value="4HB_MCP_1"/>
    <property type="match status" value="1"/>
</dbReference>
<feature type="transmembrane region" description="Helical" evidence="6">
    <location>
        <begin position="186"/>
        <end position="210"/>
    </location>
</feature>
<evidence type="ECO:0000256" key="4">
    <source>
        <dbReference type="PROSITE-ProRule" id="PRU00284"/>
    </source>
</evidence>
<dbReference type="CDD" id="cd19411">
    <property type="entry name" value="MCP2201-like_sensor"/>
    <property type="match status" value="1"/>
</dbReference>
<dbReference type="Gene3D" id="1.10.287.950">
    <property type="entry name" value="Methyl-accepting chemotaxis protein"/>
    <property type="match status" value="1"/>
</dbReference>
<dbReference type="EMBL" id="JAEDAK010000021">
    <property type="protein sequence ID" value="MBH9579314.1"/>
    <property type="molecule type" value="Genomic_DNA"/>
</dbReference>
<comment type="caution">
    <text evidence="9">The sequence shown here is derived from an EMBL/GenBank/DDBJ whole genome shotgun (WGS) entry which is preliminary data.</text>
</comment>
<keyword evidence="6" id="KW-0472">Membrane</keyword>
<dbReference type="CDD" id="cd11386">
    <property type="entry name" value="MCP_signal"/>
    <property type="match status" value="1"/>
</dbReference>
<dbReference type="Pfam" id="PF00015">
    <property type="entry name" value="MCPsignal"/>
    <property type="match status" value="1"/>
</dbReference>
<evidence type="ECO:0000256" key="2">
    <source>
        <dbReference type="ARBA" id="ARBA00022481"/>
    </source>
</evidence>
<dbReference type="Pfam" id="PF00672">
    <property type="entry name" value="HAMP"/>
    <property type="match status" value="1"/>
</dbReference>
<evidence type="ECO:0000256" key="6">
    <source>
        <dbReference type="SAM" id="Phobius"/>
    </source>
</evidence>
<name>A0A931J857_9BURK</name>
<gene>
    <name evidence="9" type="ORF">I7X39_20655</name>
</gene>
<feature type="domain" description="HAMP" evidence="8">
    <location>
        <begin position="212"/>
        <end position="264"/>
    </location>
</feature>
<dbReference type="InterPro" id="IPR004090">
    <property type="entry name" value="Chemotax_Me-accpt_rcpt"/>
</dbReference>
<evidence type="ECO:0000259" key="7">
    <source>
        <dbReference type="PROSITE" id="PS50111"/>
    </source>
</evidence>
<dbReference type="InterPro" id="IPR004089">
    <property type="entry name" value="MCPsignal_dom"/>
</dbReference>
<keyword evidence="2" id="KW-0488">Methylation</keyword>
<keyword evidence="6" id="KW-0812">Transmembrane</keyword>
<feature type="domain" description="Methyl-accepting transducer" evidence="7">
    <location>
        <begin position="269"/>
        <end position="498"/>
    </location>
</feature>
<dbReference type="Proteomes" id="UP000613266">
    <property type="component" value="Unassembled WGS sequence"/>
</dbReference>
<organism evidence="9 10">
    <name type="scientific">Inhella proteolytica</name>
    <dbReference type="NCBI Taxonomy" id="2795029"/>
    <lineage>
        <taxon>Bacteria</taxon>
        <taxon>Pseudomonadati</taxon>
        <taxon>Pseudomonadota</taxon>
        <taxon>Betaproteobacteria</taxon>
        <taxon>Burkholderiales</taxon>
        <taxon>Sphaerotilaceae</taxon>
        <taxon>Inhella</taxon>
    </lineage>
</organism>
<dbReference type="PROSITE" id="PS50111">
    <property type="entry name" value="CHEMOTAXIS_TRANSDUC_2"/>
    <property type="match status" value="1"/>
</dbReference>